<dbReference type="Proteomes" id="UP000011682">
    <property type="component" value="Unassembled WGS sequence"/>
</dbReference>
<sequence>MDTGTTGIVLSASGLPNYSREEAAKYPKGWEFLSSSKILWVGHWIPQEVTFTGAHGVPVTAKVVGRRR</sequence>
<accession>S9P4D4</accession>
<comment type="caution">
    <text evidence="1">The sequence shown here is derived from an EMBL/GenBank/DDBJ whole genome shotgun (WGS) entry which is preliminary data.</text>
</comment>
<proteinExistence type="predicted"/>
<evidence type="ECO:0000313" key="2">
    <source>
        <dbReference type="Proteomes" id="UP000011682"/>
    </source>
</evidence>
<dbReference type="AlphaFoldDB" id="S9P4D4"/>
<protein>
    <submittedName>
        <fullName evidence="1">Uncharacterized protein</fullName>
    </submittedName>
</protein>
<evidence type="ECO:0000313" key="1">
    <source>
        <dbReference type="EMBL" id="EPX58031.1"/>
    </source>
</evidence>
<dbReference type="OrthoDB" id="6630099at2"/>
<organism evidence="1 2">
    <name type="scientific">Cystobacter fuscus (strain ATCC 25194 / DSM 2262 / NBRC 100088 / M29)</name>
    <dbReference type="NCBI Taxonomy" id="1242864"/>
    <lineage>
        <taxon>Bacteria</taxon>
        <taxon>Pseudomonadati</taxon>
        <taxon>Myxococcota</taxon>
        <taxon>Myxococcia</taxon>
        <taxon>Myxococcales</taxon>
        <taxon>Cystobacterineae</taxon>
        <taxon>Archangiaceae</taxon>
        <taxon>Cystobacter</taxon>
    </lineage>
</organism>
<dbReference type="RefSeq" id="WP_002629239.1">
    <property type="nucleotide sequence ID" value="NZ_ANAH02000027.1"/>
</dbReference>
<name>S9P4D4_CYSF2</name>
<gene>
    <name evidence="1" type="ORF">D187_004320</name>
</gene>
<keyword evidence="2" id="KW-1185">Reference proteome</keyword>
<reference evidence="1" key="1">
    <citation type="submission" date="2013-05" db="EMBL/GenBank/DDBJ databases">
        <title>Genome assembly of Cystobacter fuscus DSM 2262.</title>
        <authorList>
            <person name="Sharma G."/>
            <person name="Khatri I."/>
            <person name="Kaur C."/>
            <person name="Mayilraj S."/>
            <person name="Subramanian S."/>
        </authorList>
    </citation>
    <scope>NUCLEOTIDE SEQUENCE [LARGE SCALE GENOMIC DNA]</scope>
    <source>
        <strain evidence="1">DSM 2262</strain>
    </source>
</reference>
<dbReference type="EMBL" id="ANAH02000027">
    <property type="protein sequence ID" value="EPX58031.1"/>
    <property type="molecule type" value="Genomic_DNA"/>
</dbReference>